<dbReference type="SUPFAM" id="SSF53613">
    <property type="entry name" value="Ribokinase-like"/>
    <property type="match status" value="1"/>
</dbReference>
<dbReference type="GO" id="GO:0016301">
    <property type="term" value="F:kinase activity"/>
    <property type="evidence" value="ECO:0007669"/>
    <property type="project" value="UniProtKB-KW"/>
</dbReference>
<evidence type="ECO:0000256" key="1">
    <source>
        <dbReference type="ARBA" id="ARBA00022679"/>
    </source>
</evidence>
<dbReference type="PROSITE" id="PS00584">
    <property type="entry name" value="PFKB_KINASES_2"/>
    <property type="match status" value="1"/>
</dbReference>
<proteinExistence type="predicted"/>
<dbReference type="InterPro" id="IPR029056">
    <property type="entry name" value="Ribokinase-like"/>
</dbReference>
<dbReference type="Pfam" id="PF00294">
    <property type="entry name" value="PfkB"/>
    <property type="match status" value="1"/>
</dbReference>
<sequence>MSLVPQFDASNKWDGQILDLLSCIDFLVLSESEAFNISRSNTSTPAALEGRTDCEATTKLEREPNTNSQTLQLFASFFNEKGLNRLFIIVTMGDRGAAVLRGGKILFTNPASKVDVVVDPTGAGDAFAAGFIYGYLRSREHNTRILDEDYCNDGKEEEYVRNGLKWGNALGAACVKCVGASSPCSQEDITCALSKV</sequence>
<dbReference type="Gene3D" id="3.40.1190.20">
    <property type="match status" value="1"/>
</dbReference>
<dbReference type="EMBL" id="HBEL01012165">
    <property type="protein sequence ID" value="CAD8409699.1"/>
    <property type="molecule type" value="Transcribed_RNA"/>
</dbReference>
<accession>A0A7S0C1D8</accession>
<feature type="domain" description="Carbohydrate kinase PfkB" evidence="3">
    <location>
        <begin position="13"/>
        <end position="183"/>
    </location>
</feature>
<reference evidence="4" key="1">
    <citation type="submission" date="2021-01" db="EMBL/GenBank/DDBJ databases">
        <authorList>
            <person name="Corre E."/>
            <person name="Pelletier E."/>
            <person name="Niang G."/>
            <person name="Scheremetjew M."/>
            <person name="Finn R."/>
            <person name="Kale V."/>
            <person name="Holt S."/>
            <person name="Cochrane G."/>
            <person name="Meng A."/>
            <person name="Brown T."/>
            <person name="Cohen L."/>
        </authorList>
    </citation>
    <scope>NUCLEOTIDE SEQUENCE</scope>
    <source>
        <strain evidence="4">CCAP1064/1</strain>
    </source>
</reference>
<dbReference type="PANTHER" id="PTHR10584:SF166">
    <property type="entry name" value="RIBOKINASE"/>
    <property type="match status" value="1"/>
</dbReference>
<name>A0A7S0C1D8_9STRA</name>
<evidence type="ECO:0000259" key="3">
    <source>
        <dbReference type="Pfam" id="PF00294"/>
    </source>
</evidence>
<dbReference type="AlphaFoldDB" id="A0A7S0C1D8"/>
<dbReference type="InterPro" id="IPR002173">
    <property type="entry name" value="Carboh/pur_kinase_PfkB_CS"/>
</dbReference>
<protein>
    <recommendedName>
        <fullName evidence="3">Carbohydrate kinase PfkB domain-containing protein</fullName>
    </recommendedName>
</protein>
<keyword evidence="2" id="KW-0418">Kinase</keyword>
<evidence type="ECO:0000256" key="2">
    <source>
        <dbReference type="ARBA" id="ARBA00022777"/>
    </source>
</evidence>
<dbReference type="PANTHER" id="PTHR10584">
    <property type="entry name" value="SUGAR KINASE"/>
    <property type="match status" value="1"/>
</dbReference>
<organism evidence="4">
    <name type="scientific">Proboscia inermis</name>
    <dbReference type="NCBI Taxonomy" id="420281"/>
    <lineage>
        <taxon>Eukaryota</taxon>
        <taxon>Sar</taxon>
        <taxon>Stramenopiles</taxon>
        <taxon>Ochrophyta</taxon>
        <taxon>Bacillariophyta</taxon>
        <taxon>Coscinodiscophyceae</taxon>
        <taxon>Rhizosoleniophycidae</taxon>
        <taxon>Rhizosoleniales</taxon>
        <taxon>Rhizosoleniaceae</taxon>
        <taxon>Proboscia</taxon>
    </lineage>
</organism>
<keyword evidence="1" id="KW-0808">Transferase</keyword>
<gene>
    <name evidence="4" type="ORF">PINE0816_LOCUS5822</name>
</gene>
<evidence type="ECO:0000313" key="4">
    <source>
        <dbReference type="EMBL" id="CAD8409699.1"/>
    </source>
</evidence>
<dbReference type="InterPro" id="IPR011611">
    <property type="entry name" value="PfkB_dom"/>
</dbReference>